<dbReference type="AlphaFoldDB" id="J3KVW0"/>
<dbReference type="HOGENOM" id="CLU_2613038_0_0_1"/>
<reference evidence="1" key="2">
    <citation type="submission" date="2013-04" db="UniProtKB">
        <authorList>
            <consortium name="EnsemblPlants"/>
        </authorList>
    </citation>
    <scope>IDENTIFICATION</scope>
</reference>
<proteinExistence type="predicted"/>
<keyword evidence="2" id="KW-1185">Reference proteome</keyword>
<dbReference type="Gramene" id="OB01G11160.1">
    <property type="protein sequence ID" value="OB01G11160.1"/>
    <property type="gene ID" value="OB01G11160"/>
</dbReference>
<dbReference type="Proteomes" id="UP000006038">
    <property type="component" value="Chromosome 1"/>
</dbReference>
<accession>J3KVW0</accession>
<evidence type="ECO:0000313" key="1">
    <source>
        <dbReference type="EnsemblPlants" id="OB01G11160.1"/>
    </source>
</evidence>
<dbReference type="EnsemblPlants" id="OB01G11160.1">
    <property type="protein sequence ID" value="OB01G11160.1"/>
    <property type="gene ID" value="OB01G11160"/>
</dbReference>
<protein>
    <submittedName>
        <fullName evidence="1">Uncharacterized protein</fullName>
    </submittedName>
</protein>
<reference evidence="1" key="1">
    <citation type="journal article" date="2013" name="Nat. Commun.">
        <title>Whole-genome sequencing of Oryza brachyantha reveals mechanisms underlying Oryza genome evolution.</title>
        <authorList>
            <person name="Chen J."/>
            <person name="Huang Q."/>
            <person name="Gao D."/>
            <person name="Wang J."/>
            <person name="Lang Y."/>
            <person name="Liu T."/>
            <person name="Li B."/>
            <person name="Bai Z."/>
            <person name="Luis Goicoechea J."/>
            <person name="Liang C."/>
            <person name="Chen C."/>
            <person name="Zhang W."/>
            <person name="Sun S."/>
            <person name="Liao Y."/>
            <person name="Zhang X."/>
            <person name="Yang L."/>
            <person name="Song C."/>
            <person name="Wang M."/>
            <person name="Shi J."/>
            <person name="Liu G."/>
            <person name="Liu J."/>
            <person name="Zhou H."/>
            <person name="Zhou W."/>
            <person name="Yu Q."/>
            <person name="An N."/>
            <person name="Chen Y."/>
            <person name="Cai Q."/>
            <person name="Wang B."/>
            <person name="Liu B."/>
            <person name="Min J."/>
            <person name="Huang Y."/>
            <person name="Wu H."/>
            <person name="Li Z."/>
            <person name="Zhang Y."/>
            <person name="Yin Y."/>
            <person name="Song W."/>
            <person name="Jiang J."/>
            <person name="Jackson S.A."/>
            <person name="Wing R.A."/>
            <person name="Wang J."/>
            <person name="Chen M."/>
        </authorList>
    </citation>
    <scope>NUCLEOTIDE SEQUENCE [LARGE SCALE GENOMIC DNA]</scope>
    <source>
        <strain evidence="1">cv. IRGC 101232</strain>
    </source>
</reference>
<organism evidence="1">
    <name type="scientific">Oryza brachyantha</name>
    <name type="common">malo sina</name>
    <dbReference type="NCBI Taxonomy" id="4533"/>
    <lineage>
        <taxon>Eukaryota</taxon>
        <taxon>Viridiplantae</taxon>
        <taxon>Streptophyta</taxon>
        <taxon>Embryophyta</taxon>
        <taxon>Tracheophyta</taxon>
        <taxon>Spermatophyta</taxon>
        <taxon>Magnoliopsida</taxon>
        <taxon>Liliopsida</taxon>
        <taxon>Poales</taxon>
        <taxon>Poaceae</taxon>
        <taxon>BOP clade</taxon>
        <taxon>Oryzoideae</taxon>
        <taxon>Oryzeae</taxon>
        <taxon>Oryzinae</taxon>
        <taxon>Oryza</taxon>
    </lineage>
</organism>
<name>J3KVW0_ORYBR</name>
<evidence type="ECO:0000313" key="2">
    <source>
        <dbReference type="Proteomes" id="UP000006038"/>
    </source>
</evidence>
<sequence length="79" mass="9218">EKSAPVLLECDLGRRWVGEPRIELKTREVELAPAAAQRRSPWKQEPPLERKERVIRRTSSASPWSHHFLLFSFLLVSIQ</sequence>